<keyword evidence="3" id="KW-1185">Reference proteome</keyword>
<proteinExistence type="predicted"/>
<sequence>MSRSQIRETPTDPETPPTGGPQPEPDRAGQRRPFTRAALDAALARRREIAAQPKPPLGALDLFIVRGAACGNDFGWEIRRFGAIVVARSPEGYPGPAAARQAGEAALRRLG</sequence>
<name>A0A4Q2RI58_9HYPH</name>
<reference evidence="2 3" key="2">
    <citation type="submission" date="2019-02" db="EMBL/GenBank/DDBJ databases">
        <title>'Lichenibacterium ramalinii' gen. nov. sp. nov., 'Lichenibacterium minor' gen. nov. sp. nov.</title>
        <authorList>
            <person name="Pankratov T."/>
        </authorList>
    </citation>
    <scope>NUCLEOTIDE SEQUENCE [LARGE SCALE GENOMIC DNA]</scope>
    <source>
        <strain evidence="2 3">RmlP001</strain>
    </source>
</reference>
<dbReference type="EMBL" id="QYBC01000001">
    <property type="protein sequence ID" value="RYB07706.1"/>
    <property type="molecule type" value="Genomic_DNA"/>
</dbReference>
<dbReference type="AlphaFoldDB" id="A0A4Q2RI58"/>
<dbReference type="Proteomes" id="UP000289411">
    <property type="component" value="Unassembled WGS sequence"/>
</dbReference>
<comment type="caution">
    <text evidence="2">The sequence shown here is derived from an EMBL/GenBank/DDBJ whole genome shotgun (WGS) entry which is preliminary data.</text>
</comment>
<dbReference type="RefSeq" id="WP_129217176.1">
    <property type="nucleotide sequence ID" value="NZ_QYBC01000001.1"/>
</dbReference>
<protein>
    <submittedName>
        <fullName evidence="2">Uncharacterized protein</fullName>
    </submittedName>
</protein>
<evidence type="ECO:0000313" key="2">
    <source>
        <dbReference type="EMBL" id="RYB07706.1"/>
    </source>
</evidence>
<accession>A0A4Q2RI58</accession>
<reference evidence="2 3" key="1">
    <citation type="submission" date="2018-09" db="EMBL/GenBank/DDBJ databases">
        <authorList>
            <person name="Grouzdev D.S."/>
            <person name="Krutkina M.S."/>
        </authorList>
    </citation>
    <scope>NUCLEOTIDE SEQUENCE [LARGE SCALE GENOMIC DNA]</scope>
    <source>
        <strain evidence="2 3">RmlP001</strain>
    </source>
</reference>
<gene>
    <name evidence="2" type="ORF">D3272_00800</name>
</gene>
<evidence type="ECO:0000256" key="1">
    <source>
        <dbReference type="SAM" id="MobiDB-lite"/>
    </source>
</evidence>
<feature type="compositionally biased region" description="Basic and acidic residues" evidence="1">
    <location>
        <begin position="1"/>
        <end position="10"/>
    </location>
</feature>
<feature type="compositionally biased region" description="Pro residues" evidence="1">
    <location>
        <begin position="13"/>
        <end position="23"/>
    </location>
</feature>
<evidence type="ECO:0000313" key="3">
    <source>
        <dbReference type="Proteomes" id="UP000289411"/>
    </source>
</evidence>
<feature type="region of interest" description="Disordered" evidence="1">
    <location>
        <begin position="1"/>
        <end position="33"/>
    </location>
</feature>
<organism evidence="2 3">
    <name type="scientific">Lichenibacterium ramalinae</name>
    <dbReference type="NCBI Taxonomy" id="2316527"/>
    <lineage>
        <taxon>Bacteria</taxon>
        <taxon>Pseudomonadati</taxon>
        <taxon>Pseudomonadota</taxon>
        <taxon>Alphaproteobacteria</taxon>
        <taxon>Hyphomicrobiales</taxon>
        <taxon>Lichenihabitantaceae</taxon>
        <taxon>Lichenibacterium</taxon>
    </lineage>
</organism>